<reference evidence="1 2" key="1">
    <citation type="submission" date="2019-12" db="EMBL/GenBank/DDBJ databases">
        <title>Genomic-based taxomic classification of the family Erythrobacteraceae.</title>
        <authorList>
            <person name="Xu L."/>
        </authorList>
    </citation>
    <scope>NUCLEOTIDE SEQUENCE [LARGE SCALE GENOMIC DNA]</scope>
    <source>
        <strain evidence="1 2">LMG 29518</strain>
    </source>
</reference>
<accession>A0A6I4T4R1</accession>
<dbReference type="AlphaFoldDB" id="A0A6I4T4R1"/>
<protein>
    <submittedName>
        <fullName evidence="1">Uncharacterized protein</fullName>
    </submittedName>
</protein>
<comment type="caution">
    <text evidence="1">The sequence shown here is derived from an EMBL/GenBank/DDBJ whole genome shotgun (WGS) entry which is preliminary data.</text>
</comment>
<dbReference type="OrthoDB" id="8018530at2"/>
<keyword evidence="2" id="KW-1185">Reference proteome</keyword>
<organism evidence="1 2">
    <name type="scientific">Altericroceibacterium endophyticum</name>
    <dbReference type="NCBI Taxonomy" id="1808508"/>
    <lineage>
        <taxon>Bacteria</taxon>
        <taxon>Pseudomonadati</taxon>
        <taxon>Pseudomonadota</taxon>
        <taxon>Alphaproteobacteria</taxon>
        <taxon>Sphingomonadales</taxon>
        <taxon>Erythrobacteraceae</taxon>
        <taxon>Altericroceibacterium</taxon>
    </lineage>
</organism>
<dbReference type="RefSeq" id="WP_160735277.1">
    <property type="nucleotide sequence ID" value="NZ_WTYT01000001.1"/>
</dbReference>
<dbReference type="EMBL" id="WTYT01000001">
    <property type="protein sequence ID" value="MXO64900.1"/>
    <property type="molecule type" value="Genomic_DNA"/>
</dbReference>
<gene>
    <name evidence="1" type="ORF">GRI91_03930</name>
</gene>
<name>A0A6I4T4R1_9SPHN</name>
<evidence type="ECO:0000313" key="1">
    <source>
        <dbReference type="EMBL" id="MXO64900.1"/>
    </source>
</evidence>
<dbReference type="Proteomes" id="UP000438476">
    <property type="component" value="Unassembled WGS sequence"/>
</dbReference>
<evidence type="ECO:0000313" key="2">
    <source>
        <dbReference type="Proteomes" id="UP000438476"/>
    </source>
</evidence>
<sequence length="245" mass="28359">MPTSASQSEVNIAPFCAYFQAALPQLETDYTWSIPQSFEEYGFRGRGYEANKQLKYHFSRLWHETDREGREELARKIVSDWGGVRANRPETLVRYIDWIEHERSVWPKQGVASYSKILSIVAPDKFAIYDARVAVSLIAIQYIFGSSRGVLFHYVPGRNKTTGDNKGRGFTNHPRFKSRALKHVGWTRLRPNANYQTYLDTLNRVANQLWQQTQFQDLLLCDLEMSLFANAERLALRAMNLAEQD</sequence>
<proteinExistence type="predicted"/>